<comment type="similarity">
    <text evidence="1">Belongs to the GSP E family.</text>
</comment>
<dbReference type="InterPro" id="IPR003593">
    <property type="entry name" value="AAA+_ATPase"/>
</dbReference>
<protein>
    <recommendedName>
        <fullName evidence="4">AAA+ ATPase domain-containing protein</fullName>
    </recommendedName>
</protein>
<proteinExistence type="inferred from homology"/>
<dbReference type="GO" id="GO:0005524">
    <property type="term" value="F:ATP binding"/>
    <property type="evidence" value="ECO:0007669"/>
    <property type="project" value="UniProtKB-KW"/>
</dbReference>
<dbReference type="AlphaFoldDB" id="A0A1G2B9Q3"/>
<dbReference type="Pfam" id="PF00437">
    <property type="entry name" value="T2SSE"/>
    <property type="match status" value="1"/>
</dbReference>
<evidence type="ECO:0000313" key="5">
    <source>
        <dbReference type="EMBL" id="OGY85842.1"/>
    </source>
</evidence>
<evidence type="ECO:0000259" key="4">
    <source>
        <dbReference type="SMART" id="SM00382"/>
    </source>
</evidence>
<dbReference type="Pfam" id="PF05157">
    <property type="entry name" value="MshEN"/>
    <property type="match status" value="1"/>
</dbReference>
<keyword evidence="3" id="KW-0067">ATP-binding</keyword>
<evidence type="ECO:0000313" key="6">
    <source>
        <dbReference type="Proteomes" id="UP000176420"/>
    </source>
</evidence>
<dbReference type="InterPro" id="IPR037257">
    <property type="entry name" value="T2SS_E_N_sf"/>
</dbReference>
<keyword evidence="2" id="KW-0547">Nucleotide-binding</keyword>
<dbReference type="SUPFAM" id="SSF160246">
    <property type="entry name" value="EspE N-terminal domain-like"/>
    <property type="match status" value="1"/>
</dbReference>
<dbReference type="Gene3D" id="3.30.450.90">
    <property type="match status" value="1"/>
</dbReference>
<dbReference type="Gene3D" id="3.30.300.160">
    <property type="entry name" value="Type II secretion system, protein E, N-terminal domain"/>
    <property type="match status" value="1"/>
</dbReference>
<evidence type="ECO:0000256" key="1">
    <source>
        <dbReference type="ARBA" id="ARBA00006611"/>
    </source>
</evidence>
<reference evidence="5 6" key="1">
    <citation type="journal article" date="2016" name="Nat. Commun.">
        <title>Thousands of microbial genomes shed light on interconnected biogeochemical processes in an aquifer system.</title>
        <authorList>
            <person name="Anantharaman K."/>
            <person name="Brown C.T."/>
            <person name="Hug L.A."/>
            <person name="Sharon I."/>
            <person name="Castelle C.J."/>
            <person name="Probst A.J."/>
            <person name="Thomas B.C."/>
            <person name="Singh A."/>
            <person name="Wilkins M.J."/>
            <person name="Karaoz U."/>
            <person name="Brodie E.L."/>
            <person name="Williams K.H."/>
            <person name="Hubbard S.S."/>
            <person name="Banfield J.F."/>
        </authorList>
    </citation>
    <scope>NUCLEOTIDE SEQUENCE [LARGE SCALE GENOMIC DNA]</scope>
</reference>
<dbReference type="InterPro" id="IPR007831">
    <property type="entry name" value="T2SS_GspE_N"/>
</dbReference>
<dbReference type="FunFam" id="3.40.50.300:FF:000398">
    <property type="entry name" value="Type IV pilus assembly ATPase PilB"/>
    <property type="match status" value="1"/>
</dbReference>
<organism evidence="5 6">
    <name type="scientific">Candidatus Kerfeldbacteria bacterium RIFOXYB2_FULL_38_14</name>
    <dbReference type="NCBI Taxonomy" id="1798547"/>
    <lineage>
        <taxon>Bacteria</taxon>
        <taxon>Candidatus Kerfeldiibacteriota</taxon>
    </lineage>
</organism>
<sequence>MTHQEQIQKILLEQKIIGPQDSVAQYDLEARRKHVDIEEVIAEKKNVAKEAVYQAIAKGYDASFVNLETTTLDDSLIDLLPESIVQSHQIVVFKKDKKKKILYVATRDPDDIQTLDFIAKKTGLELHVHYTDSNSISHLVKQYHKTLQEEIKTLTEAPLALDSYQGLKELNRMARDVPIIKIIDTLLNYAIYQSASDIHIEPLEKQVVIRYRVDGILSDVMTLPKALHPALTARIKVLANLKIDEHRLPQDGRFKIDLENKKVAFRVSIFPIYDGEKIVLRLLDESAKVLTFEQLGMQKERAAVLERNIKKPHGIILVTGPTGSGKTTTLYSVINILNTSKVNISTVEDPIEYRISRVNQAQVAPKIGFTFASGLRALLRQDPNIIMVGEIRDTETAEMAAHAAMTGHLVLSTLHTNDAVGAIPRLTEMGVPNYLISSTTNMILAQRLLRKICENCRVTVALTKEMIAGIEQQFKFKDIIATLVRYGEVEDDIEVQDINFYRGKGCRECNNRGYKGRVGIYEILEVTDEIRKAILDNASSKELFDLATKQGMMTMAQDGFLKAKQGLTTIDEILRVTKE</sequence>
<gene>
    <name evidence="5" type="ORF">A2319_05810</name>
</gene>
<dbReference type="InterPro" id="IPR001482">
    <property type="entry name" value="T2SS/T4SS_dom"/>
</dbReference>
<dbReference type="PANTHER" id="PTHR30258:SF1">
    <property type="entry name" value="PROTEIN TRANSPORT PROTEIN HOFB HOMOLOG"/>
    <property type="match status" value="1"/>
</dbReference>
<dbReference type="GO" id="GO:0005886">
    <property type="term" value="C:plasma membrane"/>
    <property type="evidence" value="ECO:0007669"/>
    <property type="project" value="TreeGrafter"/>
</dbReference>
<dbReference type="SMART" id="SM00382">
    <property type="entry name" value="AAA"/>
    <property type="match status" value="1"/>
</dbReference>
<accession>A0A1G2B9Q3</accession>
<dbReference type="SUPFAM" id="SSF52540">
    <property type="entry name" value="P-loop containing nucleoside triphosphate hydrolases"/>
    <property type="match status" value="1"/>
</dbReference>
<comment type="caution">
    <text evidence="5">The sequence shown here is derived from an EMBL/GenBank/DDBJ whole genome shotgun (WGS) entry which is preliminary data.</text>
</comment>
<feature type="domain" description="AAA+ ATPase" evidence="4">
    <location>
        <begin position="312"/>
        <end position="435"/>
    </location>
</feature>
<evidence type="ECO:0000256" key="3">
    <source>
        <dbReference type="ARBA" id="ARBA00022840"/>
    </source>
</evidence>
<dbReference type="Proteomes" id="UP000176420">
    <property type="component" value="Unassembled WGS sequence"/>
</dbReference>
<dbReference type="CDD" id="cd01129">
    <property type="entry name" value="PulE-GspE-like"/>
    <property type="match status" value="1"/>
</dbReference>
<dbReference type="Gene3D" id="3.40.50.300">
    <property type="entry name" value="P-loop containing nucleotide triphosphate hydrolases"/>
    <property type="match status" value="1"/>
</dbReference>
<dbReference type="GO" id="GO:0016887">
    <property type="term" value="F:ATP hydrolysis activity"/>
    <property type="evidence" value="ECO:0007669"/>
    <property type="project" value="TreeGrafter"/>
</dbReference>
<dbReference type="EMBL" id="MHKI01000027">
    <property type="protein sequence ID" value="OGY85842.1"/>
    <property type="molecule type" value="Genomic_DNA"/>
</dbReference>
<dbReference type="PANTHER" id="PTHR30258">
    <property type="entry name" value="TYPE II SECRETION SYSTEM PROTEIN GSPE-RELATED"/>
    <property type="match status" value="1"/>
</dbReference>
<evidence type="ECO:0000256" key="2">
    <source>
        <dbReference type="ARBA" id="ARBA00022741"/>
    </source>
</evidence>
<name>A0A1G2B9Q3_9BACT</name>
<dbReference type="InterPro" id="IPR027417">
    <property type="entry name" value="P-loop_NTPase"/>
</dbReference>